<accession>A0A0W0ZAA8</accession>
<gene>
    <name evidence="2" type="ORF">Lsha_0145</name>
</gene>
<dbReference type="Gene3D" id="1.25.40.10">
    <property type="entry name" value="Tetratricopeptide repeat domain"/>
    <property type="match status" value="1"/>
</dbReference>
<dbReference type="PROSITE" id="PS50293">
    <property type="entry name" value="TPR_REGION"/>
    <property type="match status" value="1"/>
</dbReference>
<name>A0A0W0ZAA8_9GAMM</name>
<evidence type="ECO:0000313" key="3">
    <source>
        <dbReference type="Proteomes" id="UP000054600"/>
    </source>
</evidence>
<reference evidence="2 3" key="1">
    <citation type="submission" date="2015-11" db="EMBL/GenBank/DDBJ databases">
        <title>Genomic analysis of 38 Legionella species identifies large and diverse effector repertoires.</title>
        <authorList>
            <person name="Burstein D."/>
            <person name="Amaro F."/>
            <person name="Zusman T."/>
            <person name="Lifshitz Z."/>
            <person name="Cohen O."/>
            <person name="Gilbert J.A."/>
            <person name="Pupko T."/>
            <person name="Shuman H.A."/>
            <person name="Segal G."/>
        </authorList>
    </citation>
    <scope>NUCLEOTIDE SEQUENCE [LARGE SCALE GENOMIC DNA]</scope>
    <source>
        <strain evidence="2 3">ATCC 49655</strain>
    </source>
</reference>
<dbReference type="AlphaFoldDB" id="A0A0W0ZAA8"/>
<dbReference type="EMBL" id="LNYW01000007">
    <property type="protein sequence ID" value="KTD66069.1"/>
    <property type="molecule type" value="Genomic_DNA"/>
</dbReference>
<comment type="caution">
    <text evidence="2">The sequence shown here is derived from an EMBL/GenBank/DDBJ whole genome shotgun (WGS) entry which is preliminary data.</text>
</comment>
<evidence type="ECO:0000313" key="2">
    <source>
        <dbReference type="EMBL" id="KTD66069.1"/>
    </source>
</evidence>
<organism evidence="2 3">
    <name type="scientific">Legionella shakespearei DSM 23087</name>
    <dbReference type="NCBI Taxonomy" id="1122169"/>
    <lineage>
        <taxon>Bacteria</taxon>
        <taxon>Pseudomonadati</taxon>
        <taxon>Pseudomonadota</taxon>
        <taxon>Gammaproteobacteria</taxon>
        <taxon>Legionellales</taxon>
        <taxon>Legionellaceae</taxon>
        <taxon>Legionella</taxon>
    </lineage>
</organism>
<dbReference type="PATRIC" id="fig|1122169.6.peg.161"/>
<feature type="repeat" description="TPR" evidence="1">
    <location>
        <begin position="383"/>
        <end position="416"/>
    </location>
</feature>
<keyword evidence="1" id="KW-0802">TPR repeat</keyword>
<dbReference type="SMART" id="SM00028">
    <property type="entry name" value="TPR"/>
    <property type="match status" value="1"/>
</dbReference>
<sequence length="449" mass="50971">MTQHVLYVPQGRTARLDTAVDSQFTGLYTDNFSACNIIVITGKSRMVLAHADRNLASIAPCLAADIDWVGEGASMSIYYRGHNVITEILLLKFGMMNLAITPSFHTVTSDVDGIQIEKDSSRTFKLNFIQDHQNLPFSLAHHPQETPMETVQKLRQLFGLREEKETGLRLIKQVNIFDGIHWVPVPRNELQLVSQHPLTQNEMSRFAMGELLDTIYPKMHQLILEIFTCIKAGNSVEETCDHLVPLLELYLNNYDSKAIVLRHIQHLAQILRYPAQRVEVIDSLETAIAFLSSLIKNFKKIPASDNRDTILSTLLLVHKHAQERMHFKKISEQQECFMGREKNLRERAVLSFREGQYASAKPLALSALKLAIVVYTADNPLLSSAYYNLGRCLQETGEHESALEYLHQALKLREQYADKANIDKTSKALAVSKEHLAQSWSQDEQLALH</sequence>
<dbReference type="RefSeq" id="WP_018577663.1">
    <property type="nucleotide sequence ID" value="NZ_KB892405.1"/>
</dbReference>
<proteinExistence type="predicted"/>
<dbReference type="PROSITE" id="PS50005">
    <property type="entry name" value="TPR"/>
    <property type="match status" value="1"/>
</dbReference>
<protein>
    <submittedName>
        <fullName evidence="2">Tetratricopeptide repeat protein</fullName>
    </submittedName>
</protein>
<dbReference type="Proteomes" id="UP000054600">
    <property type="component" value="Unassembled WGS sequence"/>
</dbReference>
<evidence type="ECO:0000256" key="1">
    <source>
        <dbReference type="PROSITE-ProRule" id="PRU00339"/>
    </source>
</evidence>
<keyword evidence="3" id="KW-1185">Reference proteome</keyword>
<dbReference type="InterPro" id="IPR011990">
    <property type="entry name" value="TPR-like_helical_dom_sf"/>
</dbReference>
<dbReference type="InterPro" id="IPR019734">
    <property type="entry name" value="TPR_rpt"/>
</dbReference>
<dbReference type="Pfam" id="PF13424">
    <property type="entry name" value="TPR_12"/>
    <property type="match status" value="1"/>
</dbReference>
<dbReference type="SUPFAM" id="SSF48452">
    <property type="entry name" value="TPR-like"/>
    <property type="match status" value="1"/>
</dbReference>